<dbReference type="AlphaFoldDB" id="A0A9Q9ST68"/>
<dbReference type="EMBL" id="CP017708">
    <property type="protein sequence ID" value="WAN69178.1"/>
    <property type="molecule type" value="Genomic_DNA"/>
</dbReference>
<reference evidence="1" key="2">
    <citation type="submission" date="2022-10" db="EMBL/GenBank/DDBJ databases">
        <authorList>
            <person name="Ngo T.-E."/>
        </authorList>
    </citation>
    <scope>NUCLEOTIDE SEQUENCE</scope>
    <source>
        <strain evidence="1">JHB</strain>
    </source>
</reference>
<accession>A0A9Q9ST68</accession>
<evidence type="ECO:0000313" key="1">
    <source>
        <dbReference type="EMBL" id="WAN69178.1"/>
    </source>
</evidence>
<sequence length="54" mass="6097">MTYGHATRSHWWAVVDPNSKADHLQGQHCPPYIYLIPIQKLIISKVSTAHPTST</sequence>
<dbReference type="Proteomes" id="UP000176944">
    <property type="component" value="Chromosome"/>
</dbReference>
<gene>
    <name evidence="1" type="ORF">BJP36_43245</name>
</gene>
<organism evidence="1">
    <name type="scientific">Moorena producens (strain JHB)</name>
    <dbReference type="NCBI Taxonomy" id="1454205"/>
    <lineage>
        <taxon>Bacteria</taxon>
        <taxon>Bacillati</taxon>
        <taxon>Cyanobacteriota</taxon>
        <taxon>Cyanophyceae</taxon>
        <taxon>Coleofasciculales</taxon>
        <taxon>Coleofasciculaceae</taxon>
        <taxon>Moorena</taxon>
    </lineage>
</organism>
<reference evidence="1" key="1">
    <citation type="journal article" date="2017" name="Proc. Natl. Acad. Sci. U.S.A.">
        <title>Comparative genomics uncovers the prolific and distinctive metabolic potential of the cyanobacterial genus Moorea.</title>
        <authorList>
            <person name="Leao T."/>
            <person name="Castelao G."/>
            <person name="Korobeynikov A."/>
            <person name="Monroe E.A."/>
            <person name="Podell S."/>
            <person name="Glukhov E."/>
            <person name="Allen E.E."/>
            <person name="Gerwick W.H."/>
            <person name="Gerwick L."/>
        </authorList>
    </citation>
    <scope>NUCLEOTIDE SEQUENCE</scope>
    <source>
        <strain evidence="1">JHB</strain>
    </source>
</reference>
<proteinExistence type="predicted"/>
<name>A0A9Q9ST68_MOOP1</name>
<protein>
    <submittedName>
        <fullName evidence="1">Uncharacterized protein</fullName>
    </submittedName>
</protein>